<proteinExistence type="inferred from homology"/>
<feature type="domain" description="Reverse transcriptase" evidence="9">
    <location>
        <begin position="442"/>
        <end position="621"/>
    </location>
</feature>
<dbReference type="GeneTree" id="ENSGT00940000165177"/>
<dbReference type="Pfam" id="PF01753">
    <property type="entry name" value="zf-MYND"/>
    <property type="match status" value="1"/>
</dbReference>
<evidence type="ECO:0000313" key="10">
    <source>
        <dbReference type="Ensembl" id="ENSORLP00000037947.1"/>
    </source>
</evidence>
<evidence type="ECO:0000256" key="6">
    <source>
        <dbReference type="PROSITE-ProRule" id="PRU00134"/>
    </source>
</evidence>
<reference evidence="10" key="3">
    <citation type="submission" date="2025-09" db="UniProtKB">
        <authorList>
            <consortium name="Ensembl"/>
        </authorList>
    </citation>
    <scope>IDENTIFICATION</scope>
    <source>
        <strain evidence="10">Hd-rR</strain>
    </source>
</reference>
<dbReference type="Gene3D" id="3.30.70.270">
    <property type="match status" value="1"/>
</dbReference>
<dbReference type="PANTHER" id="PTHR24559:SF444">
    <property type="entry name" value="REVERSE TRANSCRIPTASE DOMAIN-CONTAINING PROTEIN"/>
    <property type="match status" value="1"/>
</dbReference>
<evidence type="ECO:0000256" key="2">
    <source>
        <dbReference type="ARBA" id="ARBA00012180"/>
    </source>
</evidence>
<dbReference type="Pfam" id="PF00078">
    <property type="entry name" value="RVT_1"/>
    <property type="match status" value="1"/>
</dbReference>
<dbReference type="PROSITE" id="PS50865">
    <property type="entry name" value="ZF_MYND_2"/>
    <property type="match status" value="1"/>
</dbReference>
<dbReference type="SUPFAM" id="SSF56672">
    <property type="entry name" value="DNA/RNA polymerases"/>
    <property type="match status" value="1"/>
</dbReference>
<dbReference type="GO" id="GO:0008270">
    <property type="term" value="F:zinc ion binding"/>
    <property type="evidence" value="ECO:0007669"/>
    <property type="project" value="UniProtKB-KW"/>
</dbReference>
<dbReference type="PANTHER" id="PTHR24559">
    <property type="entry name" value="TRANSPOSON TY3-I GAG-POL POLYPROTEIN"/>
    <property type="match status" value="1"/>
</dbReference>
<dbReference type="InParanoid" id="A0A3B3I1Y0"/>
<dbReference type="Gene3D" id="3.10.10.10">
    <property type="entry name" value="HIV Type 1 Reverse Transcriptase, subunit A, domain 1"/>
    <property type="match status" value="1"/>
</dbReference>
<dbReference type="Gene3D" id="6.10.140.2220">
    <property type="match status" value="1"/>
</dbReference>
<dbReference type="AlphaFoldDB" id="A0A3B3I1Y0"/>
<reference evidence="10 11" key="1">
    <citation type="journal article" date="2007" name="Nature">
        <title>The medaka draft genome and insights into vertebrate genome evolution.</title>
        <authorList>
            <person name="Kasahara M."/>
            <person name="Naruse K."/>
            <person name="Sasaki S."/>
            <person name="Nakatani Y."/>
            <person name="Qu W."/>
            <person name="Ahsan B."/>
            <person name="Yamada T."/>
            <person name="Nagayasu Y."/>
            <person name="Doi K."/>
            <person name="Kasai Y."/>
            <person name="Jindo T."/>
            <person name="Kobayashi D."/>
            <person name="Shimada A."/>
            <person name="Toyoda A."/>
            <person name="Kuroki Y."/>
            <person name="Fujiyama A."/>
            <person name="Sasaki T."/>
            <person name="Shimizu A."/>
            <person name="Asakawa S."/>
            <person name="Shimizu N."/>
            <person name="Hashimoto S."/>
            <person name="Yang J."/>
            <person name="Lee Y."/>
            <person name="Matsushima K."/>
            <person name="Sugano S."/>
            <person name="Sakaizumi M."/>
            <person name="Narita T."/>
            <person name="Ohishi K."/>
            <person name="Haga S."/>
            <person name="Ohta F."/>
            <person name="Nomoto H."/>
            <person name="Nogata K."/>
            <person name="Morishita T."/>
            <person name="Endo T."/>
            <person name="Shin-I T."/>
            <person name="Takeda H."/>
            <person name="Morishita S."/>
            <person name="Kohara Y."/>
        </authorList>
    </citation>
    <scope>NUCLEOTIDE SEQUENCE [LARGE SCALE GENOMIC DNA]</scope>
    <source>
        <strain evidence="10 11">Hd-rR</strain>
    </source>
</reference>
<dbReference type="EC" id="3.1.26.4" evidence="2"/>
<dbReference type="GO" id="GO:0004523">
    <property type="term" value="F:RNA-DNA hybrid ribonuclease activity"/>
    <property type="evidence" value="ECO:0007669"/>
    <property type="project" value="UniProtKB-EC"/>
</dbReference>
<sequence>MSQICASCEAKDRNLFKCRSVCRSVVYCSKTCQTAHWDTHKKNCKPYMCPDVKKTATRFCEKLECKGKTEVKNTKSVKELVGKKCLIRCFLNDQMTQALWDTGSQVCAIDEGWKENHLPDLDLRDVLELLDPLQSLHLEAANGTDMPFIGWVEVSFKLTADDSELLIPILVLRGRQQQHPIIGFNVIEHFVQHSQAEDALSNEKEKLVKSVRFAFPHLRNKKAQAFIDAVKVGQTCEYSVRTVKERITVPKCSSVEVECRVRIPPVREEHILVFEPHDNPQWPEGLEFCDTVVLLKAGSTPKIVISVQNPTGHDIILPGKTSVGVVQSVQSVYPVDIFNQQHTPAVTVHHIQTEISEKATPSQEQWDPPVNLTHLNDQQRQVVCQMLREESESFSKTDDDIGCIPSLQMKISLKDAEPVSKMYLSVPKPLYKEMKDYLEDLIAQGWVEKSSSPYSSPVVCVRKKDGTLRLCIDYRELNRKTHPDRHPIPRVQDMMDNLGGNRLFSLLDQGKAYHQGFVERDSRHLTAFVTPWGLYEWVRIPFGLMNAPAAFQRCMEECLEGLRDEICVPYLDDILVFSRTFEDHVDHVRQVLQRLREHGIKLKPKKCDLFKAEVRYLGRIVSAEGNKMDPADTAAVRALKHKKPHNVADFPVLSHPKRRNVQKREDNKASSEDDSEDEENYYPAPLEPGETYCDQSELTPEVCDPTPENSEHIHQTGNTLPVLEEEPERAGGTQHCSDTEDSISSPPALIDCGEERHQRPQRSHRRPKVFTYDTLGTPACHKIGTHSCSWMSWNMPQLNTVPTYYQLTPYGY</sequence>
<evidence type="ECO:0000256" key="7">
    <source>
        <dbReference type="SAM" id="MobiDB-lite"/>
    </source>
</evidence>
<dbReference type="Ensembl" id="ENSORLT00000029990.1">
    <property type="protein sequence ID" value="ENSORLP00000037947.1"/>
    <property type="gene ID" value="ENSORLG00000021828.1"/>
</dbReference>
<dbReference type="InterPro" id="IPR043128">
    <property type="entry name" value="Rev_trsase/Diguanyl_cyclase"/>
</dbReference>
<dbReference type="Bgee" id="ENSORLG00000021828">
    <property type="expression patterns" value="Expressed in testis and 12 other cell types or tissues"/>
</dbReference>
<dbReference type="PROSITE" id="PS50878">
    <property type="entry name" value="RT_POL"/>
    <property type="match status" value="1"/>
</dbReference>
<name>A0A3B3I1Y0_ORYLA</name>
<feature type="region of interest" description="Disordered" evidence="7">
    <location>
        <begin position="725"/>
        <end position="746"/>
    </location>
</feature>
<keyword evidence="3" id="KW-0479">Metal-binding</keyword>
<reference evidence="10" key="2">
    <citation type="submission" date="2025-08" db="UniProtKB">
        <authorList>
            <consortium name="Ensembl"/>
        </authorList>
    </citation>
    <scope>IDENTIFICATION</scope>
    <source>
        <strain evidence="10">Hd-rR</strain>
    </source>
</reference>
<dbReference type="InterPro" id="IPR002893">
    <property type="entry name" value="Znf_MYND"/>
</dbReference>
<dbReference type="InterPro" id="IPR000477">
    <property type="entry name" value="RT_dom"/>
</dbReference>
<evidence type="ECO:0000256" key="3">
    <source>
        <dbReference type="ARBA" id="ARBA00022723"/>
    </source>
</evidence>
<evidence type="ECO:0000256" key="1">
    <source>
        <dbReference type="ARBA" id="ARBA00010879"/>
    </source>
</evidence>
<accession>A0A3B3I1Y0</accession>
<comment type="similarity">
    <text evidence="1">Belongs to the beta type-B retroviral polymerase family. HERV class-II K(HML-2) pol subfamily.</text>
</comment>
<dbReference type="InterPro" id="IPR053134">
    <property type="entry name" value="RNA-dir_DNA_polymerase"/>
</dbReference>
<dbReference type="InterPro" id="IPR043502">
    <property type="entry name" value="DNA/RNA_pol_sf"/>
</dbReference>
<protein>
    <recommendedName>
        <fullName evidence="2">ribonuclease H</fullName>
        <ecNumber evidence="2">3.1.26.4</ecNumber>
    </recommendedName>
</protein>
<feature type="domain" description="MYND-type" evidence="8">
    <location>
        <begin position="5"/>
        <end position="44"/>
    </location>
</feature>
<feature type="region of interest" description="Disordered" evidence="7">
    <location>
        <begin position="645"/>
        <end position="687"/>
    </location>
</feature>
<evidence type="ECO:0000313" key="11">
    <source>
        <dbReference type="Proteomes" id="UP000001038"/>
    </source>
</evidence>
<organism evidence="10 11">
    <name type="scientific">Oryzias latipes</name>
    <name type="common">Japanese rice fish</name>
    <name type="synonym">Japanese killifish</name>
    <dbReference type="NCBI Taxonomy" id="8090"/>
    <lineage>
        <taxon>Eukaryota</taxon>
        <taxon>Metazoa</taxon>
        <taxon>Chordata</taxon>
        <taxon>Craniata</taxon>
        <taxon>Vertebrata</taxon>
        <taxon>Euteleostomi</taxon>
        <taxon>Actinopterygii</taxon>
        <taxon>Neopterygii</taxon>
        <taxon>Teleostei</taxon>
        <taxon>Neoteleostei</taxon>
        <taxon>Acanthomorphata</taxon>
        <taxon>Ovalentaria</taxon>
        <taxon>Atherinomorphae</taxon>
        <taxon>Beloniformes</taxon>
        <taxon>Adrianichthyidae</taxon>
        <taxon>Oryziinae</taxon>
        <taxon>Oryzias</taxon>
    </lineage>
</organism>
<keyword evidence="4 6" id="KW-0863">Zinc-finger</keyword>
<dbReference type="CDD" id="cd01647">
    <property type="entry name" value="RT_LTR"/>
    <property type="match status" value="1"/>
</dbReference>
<dbReference type="STRING" id="8090.ENSORLP00000037947"/>
<dbReference type="Proteomes" id="UP000001038">
    <property type="component" value="Chromosome 10"/>
</dbReference>
<evidence type="ECO:0000259" key="9">
    <source>
        <dbReference type="PROSITE" id="PS50878"/>
    </source>
</evidence>
<keyword evidence="5" id="KW-0862">Zinc</keyword>
<evidence type="ECO:0000256" key="4">
    <source>
        <dbReference type="ARBA" id="ARBA00022771"/>
    </source>
</evidence>
<dbReference type="SUPFAM" id="SSF144232">
    <property type="entry name" value="HIT/MYND zinc finger-like"/>
    <property type="match status" value="1"/>
</dbReference>
<evidence type="ECO:0000259" key="8">
    <source>
        <dbReference type="PROSITE" id="PS50865"/>
    </source>
</evidence>
<feature type="compositionally biased region" description="Basic and acidic residues" evidence="7">
    <location>
        <begin position="662"/>
        <end position="671"/>
    </location>
</feature>
<evidence type="ECO:0000256" key="5">
    <source>
        <dbReference type="ARBA" id="ARBA00022833"/>
    </source>
</evidence>
<keyword evidence="11" id="KW-1185">Reference proteome</keyword>